<feature type="domain" description="PAC" evidence="4">
    <location>
        <begin position="208"/>
        <end position="259"/>
    </location>
</feature>
<dbReference type="Pfam" id="PF00990">
    <property type="entry name" value="GGDEF"/>
    <property type="match status" value="1"/>
</dbReference>
<dbReference type="SMART" id="SM00448">
    <property type="entry name" value="REC"/>
    <property type="match status" value="1"/>
</dbReference>
<feature type="domain" description="Response regulatory" evidence="2">
    <location>
        <begin position="14"/>
        <end position="125"/>
    </location>
</feature>
<accession>A0AAX2ACB7</accession>
<dbReference type="SUPFAM" id="SSF52172">
    <property type="entry name" value="CheY-like"/>
    <property type="match status" value="1"/>
</dbReference>
<feature type="domain" description="GGDEF" evidence="5">
    <location>
        <begin position="287"/>
        <end position="424"/>
    </location>
</feature>
<evidence type="ECO:0000313" key="7">
    <source>
        <dbReference type="Proteomes" id="UP000290092"/>
    </source>
</evidence>
<comment type="caution">
    <text evidence="6">The sequence shown here is derived from an EMBL/GenBank/DDBJ whole genome shotgun (WGS) entry which is preliminary data.</text>
</comment>
<dbReference type="CDD" id="cd01949">
    <property type="entry name" value="GGDEF"/>
    <property type="match status" value="1"/>
</dbReference>
<keyword evidence="1" id="KW-0597">Phosphoprotein</keyword>
<feature type="domain" description="PAS" evidence="3">
    <location>
        <begin position="136"/>
        <end position="205"/>
    </location>
</feature>
<evidence type="ECO:0008006" key="8">
    <source>
        <dbReference type="Google" id="ProtNLM"/>
    </source>
</evidence>
<dbReference type="InterPro" id="IPR000700">
    <property type="entry name" value="PAS-assoc_C"/>
</dbReference>
<dbReference type="InterPro" id="IPR035965">
    <property type="entry name" value="PAS-like_dom_sf"/>
</dbReference>
<dbReference type="GO" id="GO:0000160">
    <property type="term" value="P:phosphorelay signal transduction system"/>
    <property type="evidence" value="ECO:0007669"/>
    <property type="project" value="InterPro"/>
</dbReference>
<dbReference type="Pfam" id="PF00072">
    <property type="entry name" value="Response_reg"/>
    <property type="match status" value="1"/>
</dbReference>
<dbReference type="InterPro" id="IPR011006">
    <property type="entry name" value="CheY-like_superfamily"/>
</dbReference>
<name>A0AAX2ACB7_9BACT</name>
<evidence type="ECO:0000313" key="6">
    <source>
        <dbReference type="EMBL" id="RXK12385.1"/>
    </source>
</evidence>
<evidence type="ECO:0000259" key="5">
    <source>
        <dbReference type="PROSITE" id="PS50887"/>
    </source>
</evidence>
<dbReference type="InterPro" id="IPR029787">
    <property type="entry name" value="Nucleotide_cyclase"/>
</dbReference>
<dbReference type="SMART" id="SM00267">
    <property type="entry name" value="GGDEF"/>
    <property type="match status" value="1"/>
</dbReference>
<dbReference type="InterPro" id="IPR000160">
    <property type="entry name" value="GGDEF_dom"/>
</dbReference>
<dbReference type="PROSITE" id="PS50112">
    <property type="entry name" value="PAS"/>
    <property type="match status" value="1"/>
</dbReference>
<evidence type="ECO:0000259" key="3">
    <source>
        <dbReference type="PROSITE" id="PS50112"/>
    </source>
</evidence>
<dbReference type="CDD" id="cd17536">
    <property type="entry name" value="REC_YesN-like"/>
    <property type="match status" value="1"/>
</dbReference>
<dbReference type="CDD" id="cd00130">
    <property type="entry name" value="PAS"/>
    <property type="match status" value="1"/>
</dbReference>
<dbReference type="SUPFAM" id="SSF55073">
    <property type="entry name" value="Nucleotide cyclase"/>
    <property type="match status" value="1"/>
</dbReference>
<reference evidence="6 7" key="1">
    <citation type="submission" date="2017-09" db="EMBL/GenBank/DDBJ databases">
        <title>Genomics of the genus Arcobacter.</title>
        <authorList>
            <person name="Perez-Cataluna A."/>
            <person name="Figueras M.J."/>
            <person name="Salas-Masso N."/>
        </authorList>
    </citation>
    <scope>NUCLEOTIDE SEQUENCE [LARGE SCALE GENOMIC DNA]</scope>
    <source>
        <strain evidence="6 7">CECT 7386</strain>
    </source>
</reference>
<feature type="modified residue" description="4-aspartylphosphate" evidence="1">
    <location>
        <position position="63"/>
    </location>
</feature>
<dbReference type="PANTHER" id="PTHR46663:SF4">
    <property type="entry name" value="DIGUANYLATE CYCLASE DGCT-RELATED"/>
    <property type="match status" value="1"/>
</dbReference>
<dbReference type="FunFam" id="3.30.70.270:FF:000001">
    <property type="entry name" value="Diguanylate cyclase domain protein"/>
    <property type="match status" value="1"/>
</dbReference>
<dbReference type="AlphaFoldDB" id="A0AAX2ACB7"/>
<organism evidence="6 7">
    <name type="scientific">Malaciobacter mytili LMG 24559</name>
    <dbReference type="NCBI Taxonomy" id="1032238"/>
    <lineage>
        <taxon>Bacteria</taxon>
        <taxon>Pseudomonadati</taxon>
        <taxon>Campylobacterota</taxon>
        <taxon>Epsilonproteobacteria</taxon>
        <taxon>Campylobacterales</taxon>
        <taxon>Arcobacteraceae</taxon>
        <taxon>Malaciobacter</taxon>
    </lineage>
</organism>
<dbReference type="Gene3D" id="3.40.50.2300">
    <property type="match status" value="1"/>
</dbReference>
<dbReference type="PROSITE" id="PS50110">
    <property type="entry name" value="RESPONSE_REGULATORY"/>
    <property type="match status" value="1"/>
</dbReference>
<proteinExistence type="predicted"/>
<evidence type="ECO:0000259" key="4">
    <source>
        <dbReference type="PROSITE" id="PS50113"/>
    </source>
</evidence>
<dbReference type="NCBIfam" id="TIGR00229">
    <property type="entry name" value="sensory_box"/>
    <property type="match status" value="1"/>
</dbReference>
<dbReference type="Gene3D" id="3.30.70.270">
    <property type="match status" value="1"/>
</dbReference>
<dbReference type="PROSITE" id="PS50887">
    <property type="entry name" value="GGDEF"/>
    <property type="match status" value="1"/>
</dbReference>
<dbReference type="PANTHER" id="PTHR46663">
    <property type="entry name" value="DIGUANYLATE CYCLASE DGCT-RELATED"/>
    <property type="match status" value="1"/>
</dbReference>
<keyword evidence="7" id="KW-1185">Reference proteome</keyword>
<evidence type="ECO:0000259" key="2">
    <source>
        <dbReference type="PROSITE" id="PS50110"/>
    </source>
</evidence>
<protein>
    <recommendedName>
        <fullName evidence="8">Diguanylate cyclase</fullName>
    </recommendedName>
</protein>
<sequence>MLKKINKELLSNITVLYVEDETMIREEVSFFFKKYIKNFYCATNGLEGIKLFNEVNPDIIITDIQMPKMNGLDMIKELNTNVPVIITTAYSDIEYFLKAIELKVQKFVIKPLDLIELVSSIQDCIITNNLQDKFFEKESLLKIINENVLLSIADKNGTIIDVSSAFCDFTGFSKGELVGQKHNLLKHEDTSDEFYKNMWQTILSGKIFESEIKNKKRNGEAYIANLTISPVFKDGEIVSFTTITQDITSKKRLEQLTIEDDLTKLYNRRHFNTVLEAEIKRIRREKSFLSFLIVDIDYFKKFNDMYGHPKGDQILKNVANILKKCVNRPTDYIFRLGGEEFGVLFSGLDIEQSMDFSKRIVEAIYEEQIEHLGNEIHGVITISAGLLVHSYHYIEDDEKVYKYSDDALYEAKHAGKNRVVLSKKSK</sequence>
<dbReference type="Gene3D" id="3.30.450.20">
    <property type="entry name" value="PAS domain"/>
    <property type="match status" value="1"/>
</dbReference>
<dbReference type="PROSITE" id="PS50113">
    <property type="entry name" value="PAC"/>
    <property type="match status" value="1"/>
</dbReference>
<dbReference type="NCBIfam" id="TIGR00254">
    <property type="entry name" value="GGDEF"/>
    <property type="match status" value="1"/>
</dbReference>
<dbReference type="Pfam" id="PF13426">
    <property type="entry name" value="PAS_9"/>
    <property type="match status" value="1"/>
</dbReference>
<dbReference type="Proteomes" id="UP000290092">
    <property type="component" value="Unassembled WGS sequence"/>
</dbReference>
<dbReference type="GO" id="GO:0003824">
    <property type="term" value="F:catalytic activity"/>
    <property type="evidence" value="ECO:0007669"/>
    <property type="project" value="UniProtKB-ARBA"/>
</dbReference>
<dbReference type="SUPFAM" id="SSF55785">
    <property type="entry name" value="PYP-like sensor domain (PAS domain)"/>
    <property type="match status" value="1"/>
</dbReference>
<gene>
    <name evidence="6" type="ORF">CP985_14440</name>
</gene>
<evidence type="ECO:0000256" key="1">
    <source>
        <dbReference type="PROSITE-ProRule" id="PRU00169"/>
    </source>
</evidence>
<dbReference type="InterPro" id="IPR000014">
    <property type="entry name" value="PAS"/>
</dbReference>
<dbReference type="InterPro" id="IPR043128">
    <property type="entry name" value="Rev_trsase/Diguanyl_cyclase"/>
</dbReference>
<dbReference type="EMBL" id="NXID01000081">
    <property type="protein sequence ID" value="RXK12385.1"/>
    <property type="molecule type" value="Genomic_DNA"/>
</dbReference>
<dbReference type="InterPro" id="IPR052163">
    <property type="entry name" value="DGC-Regulatory_Protein"/>
</dbReference>
<dbReference type="InterPro" id="IPR001789">
    <property type="entry name" value="Sig_transdc_resp-reg_receiver"/>
</dbReference>